<accession>A0AAD4BC26</accession>
<proteinExistence type="inferred from homology"/>
<dbReference type="GO" id="GO:0006740">
    <property type="term" value="P:NADPH regeneration"/>
    <property type="evidence" value="ECO:0007669"/>
    <property type="project" value="TreeGrafter"/>
</dbReference>
<name>A0AAD4BC26_BOLED</name>
<dbReference type="SUPFAM" id="SSF51735">
    <property type="entry name" value="NAD(P)-binding Rossmann-fold domains"/>
    <property type="match status" value="1"/>
</dbReference>
<dbReference type="PANTHER" id="PTHR42840">
    <property type="entry name" value="NAD(P)-BINDING ROSSMANN-FOLD SUPERFAMILY PROTEIN-RELATED"/>
    <property type="match status" value="1"/>
</dbReference>
<evidence type="ECO:0000313" key="5">
    <source>
        <dbReference type="Proteomes" id="UP001194468"/>
    </source>
</evidence>
<feature type="domain" description="GFO/IDH/MocA-like oxidoreductase" evidence="3">
    <location>
        <begin position="152"/>
        <end position="280"/>
    </location>
</feature>
<dbReference type="PANTHER" id="PTHR42840:SF5">
    <property type="entry name" value="NAD(P)-BINDING ROSSMANN-FOLD SUPERFAMILY PROTEIN"/>
    <property type="match status" value="1"/>
</dbReference>
<sequence length="381" mass="40626">MSRAANTGVAILGSGIFAKEAHLPALKALGSLAPNLKAVYSRSEKSARELADEAVELLHYWPDIYHDGNPAANLDALLARPDVSIVIVVLPITLQPSIILKALAAGKHVISEKPVAPDVASGLKLIATYEAEYKPKGLVWRVAENWEVEPGYTTAAQAIRAGRIGKVTLFSLRNVGSIDKESKWYKTPWRTVPDYQGGFLLDGGVHSAAALRVMLPSPLAYLSGFASLNVEWLAPHDTLISIIKCADGSHGIFELSFAAPTQSRSSVGDGIVITGTDGYLTVNQTKVKDPVTGDEKSVFRVIIKSITRNADGKEGPEREEVIDEAVRGVEVELASFFAAVVEGKDDGLGSPRGALRDVAMIEASLNSGGQLIDLEKLVTPA</sequence>
<dbReference type="GO" id="GO:0016491">
    <property type="term" value="F:oxidoreductase activity"/>
    <property type="evidence" value="ECO:0007669"/>
    <property type="project" value="TreeGrafter"/>
</dbReference>
<evidence type="ECO:0000256" key="1">
    <source>
        <dbReference type="ARBA" id="ARBA00010928"/>
    </source>
</evidence>
<dbReference type="Pfam" id="PF22725">
    <property type="entry name" value="GFO_IDH_MocA_C3"/>
    <property type="match status" value="1"/>
</dbReference>
<dbReference type="GO" id="GO:0000166">
    <property type="term" value="F:nucleotide binding"/>
    <property type="evidence" value="ECO:0007669"/>
    <property type="project" value="InterPro"/>
</dbReference>
<keyword evidence="5" id="KW-1185">Reference proteome</keyword>
<organism evidence="4 5">
    <name type="scientific">Boletus edulis BED1</name>
    <dbReference type="NCBI Taxonomy" id="1328754"/>
    <lineage>
        <taxon>Eukaryota</taxon>
        <taxon>Fungi</taxon>
        <taxon>Dikarya</taxon>
        <taxon>Basidiomycota</taxon>
        <taxon>Agaricomycotina</taxon>
        <taxon>Agaricomycetes</taxon>
        <taxon>Agaricomycetidae</taxon>
        <taxon>Boletales</taxon>
        <taxon>Boletineae</taxon>
        <taxon>Boletaceae</taxon>
        <taxon>Boletoideae</taxon>
        <taxon>Boletus</taxon>
    </lineage>
</organism>
<gene>
    <name evidence="4" type="ORF">L210DRAFT_3427667</name>
</gene>
<reference evidence="4" key="1">
    <citation type="submission" date="2019-10" db="EMBL/GenBank/DDBJ databases">
        <authorList>
            <consortium name="DOE Joint Genome Institute"/>
            <person name="Kuo A."/>
            <person name="Miyauchi S."/>
            <person name="Kiss E."/>
            <person name="Drula E."/>
            <person name="Kohler A."/>
            <person name="Sanchez-Garcia M."/>
            <person name="Andreopoulos B."/>
            <person name="Barry K.W."/>
            <person name="Bonito G."/>
            <person name="Buee M."/>
            <person name="Carver A."/>
            <person name="Chen C."/>
            <person name="Cichocki N."/>
            <person name="Clum A."/>
            <person name="Culley D."/>
            <person name="Crous P.W."/>
            <person name="Fauchery L."/>
            <person name="Girlanda M."/>
            <person name="Hayes R."/>
            <person name="Keri Z."/>
            <person name="LaButti K."/>
            <person name="Lipzen A."/>
            <person name="Lombard V."/>
            <person name="Magnuson J."/>
            <person name="Maillard F."/>
            <person name="Morin E."/>
            <person name="Murat C."/>
            <person name="Nolan M."/>
            <person name="Ohm R."/>
            <person name="Pangilinan J."/>
            <person name="Pereira M."/>
            <person name="Perotto S."/>
            <person name="Peter M."/>
            <person name="Riley R."/>
            <person name="Sitrit Y."/>
            <person name="Stielow B."/>
            <person name="Szollosi G."/>
            <person name="Zifcakova L."/>
            <person name="Stursova M."/>
            <person name="Spatafora J.W."/>
            <person name="Tedersoo L."/>
            <person name="Vaario L.-M."/>
            <person name="Yamada A."/>
            <person name="Yan M."/>
            <person name="Wang P."/>
            <person name="Xu J."/>
            <person name="Bruns T."/>
            <person name="Baldrian P."/>
            <person name="Vilgalys R."/>
            <person name="Henrissat B."/>
            <person name="Grigoriev I.V."/>
            <person name="Hibbett D."/>
            <person name="Nagy L.G."/>
            <person name="Martin F.M."/>
        </authorList>
    </citation>
    <scope>NUCLEOTIDE SEQUENCE</scope>
    <source>
        <strain evidence="4">BED1</strain>
    </source>
</reference>
<dbReference type="InterPro" id="IPR036291">
    <property type="entry name" value="NAD(P)-bd_dom_sf"/>
</dbReference>
<dbReference type="AlphaFoldDB" id="A0AAD4BC26"/>
<dbReference type="InterPro" id="IPR055170">
    <property type="entry name" value="GFO_IDH_MocA-like_dom"/>
</dbReference>
<dbReference type="EMBL" id="WHUW01000211">
    <property type="protein sequence ID" value="KAF8417901.1"/>
    <property type="molecule type" value="Genomic_DNA"/>
</dbReference>
<reference evidence="4" key="2">
    <citation type="journal article" date="2020" name="Nat. Commun.">
        <title>Large-scale genome sequencing of mycorrhizal fungi provides insights into the early evolution of symbiotic traits.</title>
        <authorList>
            <person name="Miyauchi S."/>
            <person name="Kiss E."/>
            <person name="Kuo A."/>
            <person name="Drula E."/>
            <person name="Kohler A."/>
            <person name="Sanchez-Garcia M."/>
            <person name="Morin E."/>
            <person name="Andreopoulos B."/>
            <person name="Barry K.W."/>
            <person name="Bonito G."/>
            <person name="Buee M."/>
            <person name="Carver A."/>
            <person name="Chen C."/>
            <person name="Cichocki N."/>
            <person name="Clum A."/>
            <person name="Culley D."/>
            <person name="Crous P.W."/>
            <person name="Fauchery L."/>
            <person name="Girlanda M."/>
            <person name="Hayes R.D."/>
            <person name="Keri Z."/>
            <person name="LaButti K."/>
            <person name="Lipzen A."/>
            <person name="Lombard V."/>
            <person name="Magnuson J."/>
            <person name="Maillard F."/>
            <person name="Murat C."/>
            <person name="Nolan M."/>
            <person name="Ohm R.A."/>
            <person name="Pangilinan J."/>
            <person name="Pereira M.F."/>
            <person name="Perotto S."/>
            <person name="Peter M."/>
            <person name="Pfister S."/>
            <person name="Riley R."/>
            <person name="Sitrit Y."/>
            <person name="Stielow J.B."/>
            <person name="Szollosi G."/>
            <person name="Zifcakova L."/>
            <person name="Stursova M."/>
            <person name="Spatafora J.W."/>
            <person name="Tedersoo L."/>
            <person name="Vaario L.M."/>
            <person name="Yamada A."/>
            <person name="Yan M."/>
            <person name="Wang P."/>
            <person name="Xu J."/>
            <person name="Bruns T."/>
            <person name="Baldrian P."/>
            <person name="Vilgalys R."/>
            <person name="Dunand C."/>
            <person name="Henrissat B."/>
            <person name="Grigoriev I.V."/>
            <person name="Hibbett D."/>
            <person name="Nagy L.G."/>
            <person name="Martin F.M."/>
        </authorList>
    </citation>
    <scope>NUCLEOTIDE SEQUENCE</scope>
    <source>
        <strain evidence="4">BED1</strain>
    </source>
</reference>
<dbReference type="Proteomes" id="UP001194468">
    <property type="component" value="Unassembled WGS sequence"/>
</dbReference>
<evidence type="ECO:0000259" key="2">
    <source>
        <dbReference type="Pfam" id="PF01408"/>
    </source>
</evidence>
<dbReference type="InterPro" id="IPR000683">
    <property type="entry name" value="Gfo/Idh/MocA-like_OxRdtase_N"/>
</dbReference>
<dbReference type="Pfam" id="PF01408">
    <property type="entry name" value="GFO_IDH_MocA"/>
    <property type="match status" value="1"/>
</dbReference>
<dbReference type="Gene3D" id="3.30.360.10">
    <property type="entry name" value="Dihydrodipicolinate Reductase, domain 2"/>
    <property type="match status" value="1"/>
</dbReference>
<evidence type="ECO:0008006" key="6">
    <source>
        <dbReference type="Google" id="ProtNLM"/>
    </source>
</evidence>
<dbReference type="SUPFAM" id="SSF55347">
    <property type="entry name" value="Glyceraldehyde-3-phosphate dehydrogenase-like, C-terminal domain"/>
    <property type="match status" value="1"/>
</dbReference>
<comment type="caution">
    <text evidence="4">The sequence shown here is derived from an EMBL/GenBank/DDBJ whole genome shotgun (WGS) entry which is preliminary data.</text>
</comment>
<dbReference type="Gene3D" id="3.40.50.720">
    <property type="entry name" value="NAD(P)-binding Rossmann-like Domain"/>
    <property type="match status" value="1"/>
</dbReference>
<comment type="similarity">
    <text evidence="1">Belongs to the Gfo/Idh/MocA family.</text>
</comment>
<evidence type="ECO:0000259" key="3">
    <source>
        <dbReference type="Pfam" id="PF22725"/>
    </source>
</evidence>
<evidence type="ECO:0000313" key="4">
    <source>
        <dbReference type="EMBL" id="KAF8417901.1"/>
    </source>
</evidence>
<feature type="domain" description="Gfo/Idh/MocA-like oxidoreductase N-terminal" evidence="2">
    <location>
        <begin position="9"/>
        <end position="130"/>
    </location>
</feature>
<dbReference type="GO" id="GO:0005737">
    <property type="term" value="C:cytoplasm"/>
    <property type="evidence" value="ECO:0007669"/>
    <property type="project" value="TreeGrafter"/>
</dbReference>
<protein>
    <recommendedName>
        <fullName evidence="6">Oxidoreductase</fullName>
    </recommendedName>
</protein>